<dbReference type="InterPro" id="IPR037448">
    <property type="entry name" value="Zig-8"/>
</dbReference>
<evidence type="ECO:0000313" key="3">
    <source>
        <dbReference type="Proteomes" id="UP000440578"/>
    </source>
</evidence>
<dbReference type="Pfam" id="PF07686">
    <property type="entry name" value="V-set"/>
    <property type="match status" value="1"/>
</dbReference>
<dbReference type="InterPro" id="IPR003599">
    <property type="entry name" value="Ig_sub"/>
</dbReference>
<dbReference type="AlphaFoldDB" id="A0A6A4X997"/>
<dbReference type="Gene3D" id="2.60.40.10">
    <property type="entry name" value="Immunoglobulins"/>
    <property type="match status" value="2"/>
</dbReference>
<dbReference type="Pfam" id="PF07679">
    <property type="entry name" value="I-set"/>
    <property type="match status" value="1"/>
</dbReference>
<dbReference type="OrthoDB" id="190835at2759"/>
<dbReference type="EMBL" id="VIIS01000283">
    <property type="protein sequence ID" value="KAF0310912.1"/>
    <property type="molecule type" value="Genomic_DNA"/>
</dbReference>
<dbReference type="InterPro" id="IPR013098">
    <property type="entry name" value="Ig_I-set"/>
</dbReference>
<evidence type="ECO:0000259" key="1">
    <source>
        <dbReference type="PROSITE" id="PS50835"/>
    </source>
</evidence>
<dbReference type="FunFam" id="2.60.40.10:FF:000129">
    <property type="entry name" value="CLUMA_CG018772, isoform A"/>
    <property type="match status" value="1"/>
</dbReference>
<dbReference type="PANTHER" id="PTHR23279:SF41">
    <property type="entry name" value="DEFECTIVE PROBOSCIS EXTENSION RESPONSE 4-RELATED"/>
    <property type="match status" value="1"/>
</dbReference>
<dbReference type="CDD" id="cd00096">
    <property type="entry name" value="Ig"/>
    <property type="match status" value="1"/>
</dbReference>
<organism evidence="2 3">
    <name type="scientific">Amphibalanus amphitrite</name>
    <name type="common">Striped barnacle</name>
    <name type="synonym">Balanus amphitrite</name>
    <dbReference type="NCBI Taxonomy" id="1232801"/>
    <lineage>
        <taxon>Eukaryota</taxon>
        <taxon>Metazoa</taxon>
        <taxon>Ecdysozoa</taxon>
        <taxon>Arthropoda</taxon>
        <taxon>Crustacea</taxon>
        <taxon>Multicrustacea</taxon>
        <taxon>Cirripedia</taxon>
        <taxon>Thoracica</taxon>
        <taxon>Thoracicalcarea</taxon>
        <taxon>Balanomorpha</taxon>
        <taxon>Balanoidea</taxon>
        <taxon>Balanidae</taxon>
        <taxon>Amphibalaninae</taxon>
        <taxon>Amphibalanus</taxon>
    </lineage>
</organism>
<protein>
    <submittedName>
        <fullName evidence="2">Zwei Ig domain protein zig-8</fullName>
    </submittedName>
</protein>
<dbReference type="InterPro" id="IPR013783">
    <property type="entry name" value="Ig-like_fold"/>
</dbReference>
<dbReference type="Proteomes" id="UP000440578">
    <property type="component" value="Unassembled WGS sequence"/>
</dbReference>
<proteinExistence type="predicted"/>
<comment type="caution">
    <text evidence="2">The sequence shown here is derived from an EMBL/GenBank/DDBJ whole genome shotgun (WGS) entry which is preliminary data.</text>
</comment>
<keyword evidence="3" id="KW-1185">Reference proteome</keyword>
<dbReference type="SUPFAM" id="SSF48726">
    <property type="entry name" value="Immunoglobulin"/>
    <property type="match status" value="2"/>
</dbReference>
<dbReference type="InterPro" id="IPR036179">
    <property type="entry name" value="Ig-like_dom_sf"/>
</dbReference>
<dbReference type="InterPro" id="IPR013106">
    <property type="entry name" value="Ig_V-set"/>
</dbReference>
<feature type="domain" description="Ig-like" evidence="1">
    <location>
        <begin position="18"/>
        <end position="113"/>
    </location>
</feature>
<dbReference type="GO" id="GO:0050808">
    <property type="term" value="P:synapse organization"/>
    <property type="evidence" value="ECO:0007669"/>
    <property type="project" value="TreeGrafter"/>
</dbReference>
<name>A0A6A4X997_AMPAM</name>
<dbReference type="SMART" id="SM00409">
    <property type="entry name" value="IG"/>
    <property type="match status" value="2"/>
</dbReference>
<gene>
    <name evidence="2" type="primary">zig-8_8</name>
    <name evidence="2" type="ORF">FJT64_018221</name>
</gene>
<dbReference type="PANTHER" id="PTHR23279">
    <property type="entry name" value="DEFECTIVE PROBOSCIS EXTENSION RESPONSE DPR -RELATED"/>
    <property type="match status" value="1"/>
</dbReference>
<evidence type="ECO:0000313" key="2">
    <source>
        <dbReference type="EMBL" id="KAF0310912.1"/>
    </source>
</evidence>
<dbReference type="GO" id="GO:0032589">
    <property type="term" value="C:neuron projection membrane"/>
    <property type="evidence" value="ECO:0007669"/>
    <property type="project" value="TreeGrafter"/>
</dbReference>
<dbReference type="PROSITE" id="PS50835">
    <property type="entry name" value="IG_LIKE"/>
    <property type="match status" value="2"/>
</dbReference>
<dbReference type="InterPro" id="IPR003598">
    <property type="entry name" value="Ig_sub2"/>
</dbReference>
<dbReference type="SMART" id="SM00408">
    <property type="entry name" value="IGc2"/>
    <property type="match status" value="2"/>
</dbReference>
<accession>A0A6A4X997</accession>
<dbReference type="InterPro" id="IPR007110">
    <property type="entry name" value="Ig-like_dom"/>
</dbReference>
<sequence length="218" mass="23907">MELVDRDASLAGPVIRLPQLTYGGSANVTATAGQTAKLPCNIQDLGDRAVSWIRKRDLHILTTDIFTYTSDARYQVAHPEGSQNWTLLVKYAQARDTGVYECQVNTEPKRSLAFYLRVVAVALSWLQNGEPLAADRWVTETSQEYVTSRLTISGARLRDSGAYTCAPANAAHAHVQVHVISGEHPAAMQHGAAPVQHCVTPHHLIVTLLCFVVIVHCR</sequence>
<reference evidence="2 3" key="1">
    <citation type="submission" date="2019-07" db="EMBL/GenBank/DDBJ databases">
        <title>Draft genome assembly of a fouling barnacle, Amphibalanus amphitrite (Darwin, 1854): The first reference genome for Thecostraca.</title>
        <authorList>
            <person name="Kim W."/>
        </authorList>
    </citation>
    <scope>NUCLEOTIDE SEQUENCE [LARGE SCALE GENOMIC DNA]</scope>
    <source>
        <strain evidence="2">SNU_AA5</strain>
        <tissue evidence="2">Soma without cirri and trophi</tissue>
    </source>
</reference>
<feature type="domain" description="Ig-like" evidence="1">
    <location>
        <begin position="123"/>
        <end position="181"/>
    </location>
</feature>